<dbReference type="EC" id="3.2.1.51" evidence="4"/>
<reference evidence="4 5" key="1">
    <citation type="journal article" date="2011" name="Stand. Genomic Sci.">
        <title>Non-contiguous finished genome sequence and contextual data of the filamentous soil bacterium Ktedonobacter racemifer type strain (SOSP1-21).</title>
        <authorList>
            <person name="Chang Y.J."/>
            <person name="Land M."/>
            <person name="Hauser L."/>
            <person name="Chertkov O."/>
            <person name="Del Rio T.G."/>
            <person name="Nolan M."/>
            <person name="Copeland A."/>
            <person name="Tice H."/>
            <person name="Cheng J.F."/>
            <person name="Lucas S."/>
            <person name="Han C."/>
            <person name="Goodwin L."/>
            <person name="Pitluck S."/>
            <person name="Ivanova N."/>
            <person name="Ovchinikova G."/>
            <person name="Pati A."/>
            <person name="Chen A."/>
            <person name="Palaniappan K."/>
            <person name="Mavromatis K."/>
            <person name="Liolios K."/>
            <person name="Brettin T."/>
            <person name="Fiebig A."/>
            <person name="Rohde M."/>
            <person name="Abt B."/>
            <person name="Goker M."/>
            <person name="Detter J.C."/>
            <person name="Woyke T."/>
            <person name="Bristow J."/>
            <person name="Eisen J.A."/>
            <person name="Markowitz V."/>
            <person name="Hugenholtz P."/>
            <person name="Kyrpides N.C."/>
            <person name="Klenk H.P."/>
            <person name="Lapidus A."/>
        </authorList>
    </citation>
    <scope>NUCLEOTIDE SEQUENCE [LARGE SCALE GENOMIC DNA]</scope>
    <source>
        <strain evidence="5">DSM 44963</strain>
    </source>
</reference>
<dbReference type="Pfam" id="PF14498">
    <property type="entry name" value="Glyco_hyd_65N_2"/>
    <property type="match status" value="1"/>
</dbReference>
<protein>
    <submittedName>
        <fullName evidence="4">Alpha-L-fucosidase</fullName>
        <ecNumber evidence="4">3.2.1.51</ecNumber>
    </submittedName>
</protein>
<dbReference type="PANTHER" id="PTHR31084">
    <property type="entry name" value="ALPHA-L-FUCOSIDASE 2"/>
    <property type="match status" value="1"/>
</dbReference>
<organism evidence="4 5">
    <name type="scientific">Ktedonobacter racemifer DSM 44963</name>
    <dbReference type="NCBI Taxonomy" id="485913"/>
    <lineage>
        <taxon>Bacteria</taxon>
        <taxon>Bacillati</taxon>
        <taxon>Chloroflexota</taxon>
        <taxon>Ktedonobacteria</taxon>
        <taxon>Ktedonobacterales</taxon>
        <taxon>Ktedonobacteraceae</taxon>
        <taxon>Ktedonobacter</taxon>
    </lineage>
</organism>
<dbReference type="InterPro" id="IPR008928">
    <property type="entry name" value="6-hairpin_glycosidase_sf"/>
</dbReference>
<proteinExistence type="predicted"/>
<evidence type="ECO:0000313" key="5">
    <source>
        <dbReference type="Proteomes" id="UP000004508"/>
    </source>
</evidence>
<feature type="domain" description="Glycosyl hydrolase family 95 catalytic" evidence="3">
    <location>
        <begin position="297"/>
        <end position="708"/>
    </location>
</feature>
<gene>
    <name evidence="4" type="ORF">Krac_4345</name>
</gene>
<dbReference type="EMBL" id="ADVG01000003">
    <property type="protein sequence ID" value="EFH83389.1"/>
    <property type="molecule type" value="Genomic_DNA"/>
</dbReference>
<dbReference type="SUPFAM" id="SSF48208">
    <property type="entry name" value="Six-hairpin glycosidases"/>
    <property type="match status" value="1"/>
</dbReference>
<dbReference type="Gene3D" id="2.70.98.50">
    <property type="entry name" value="putative glycoside hydrolase family protein from bacillus halodurans"/>
    <property type="match status" value="1"/>
</dbReference>
<dbReference type="InterPro" id="IPR027414">
    <property type="entry name" value="GH95_N_dom"/>
</dbReference>
<dbReference type="STRING" id="485913.Krac_4345"/>
<dbReference type="Proteomes" id="UP000004508">
    <property type="component" value="Unassembled WGS sequence"/>
</dbReference>
<dbReference type="InParanoid" id="D6TSI8"/>
<sequence length="809" mass="90039">MYQARTARVLQDKPPLKLWYRQPATQWLEALPVGNGHLGAMVHGGISEEVLQLNEDTLWSGEPYDTDNPDAVTHLPELRRLILEERDYVAAQELAHRMQGPYNESYQPLGYVRLKFEQRGEVQAYQRALDLNTALATVQYKAGDILFSREVFSSAADDLLVIRLTSDTPHALSLTAHLESLHPFTCAPAGSNKIRMTGRCPRHVDPDYLSTSDPVIYDHGEDGHGMRFETQLQAMVEGGRISADVDGALRVENAHAVTFFLSAATSYRGFASRPDLSAHVLEQQCTTRLAAGMSKGYEVLRAAHINDYQQLFQRVTLDLGTSDGQELPTDERLAAVQKGASDDALLALYFQYGRYLLIASSRPGTQSANLQGIWNDHVRPAWSSNYTININTQMNYWLAETCNLAECHSPLFDLLEEASVSGERTAQVYYGCRGWVAHHNMDLWRNTAPVGNGSGGPQWANWNMGGAWLCQHLWEHYAFSGDRSFLSQRAYPIMKKAAQFLLDFLVEDKQGHLTTCPSTAPENLFITESGELSGVSAGSTMDIAITHELFTHCIAASQVLDIDQGFAHELAQALARLPQPGIGSYGQLQEWNEDFAEHEPGHRHMSHLYGLYPGEQITLEKTPELLQAARKSLERRLEHGGGGTGWSQAWVSALWARLGEGDLAHEHMIQLLKYSTAANLFDLIDLQSPLIFQIDGNFGATAAIAEMLVQSHADELAILPALPHTWNEGYVRGLRARGGLEVDVEWNNGHATSVVLRAEQDGRFLLRLHQGQQPVSIKDQSGQQVPWTSERGRVVLVMQHGKNYALSFR</sequence>
<dbReference type="InterPro" id="IPR016518">
    <property type="entry name" value="Alpha-L-fucosidase"/>
</dbReference>
<keyword evidence="4" id="KW-0326">Glycosidase</keyword>
<dbReference type="AlphaFoldDB" id="D6TSI8"/>
<dbReference type="PIRSF" id="PIRSF007663">
    <property type="entry name" value="UCP007663"/>
    <property type="match status" value="1"/>
</dbReference>
<dbReference type="InterPro" id="IPR013780">
    <property type="entry name" value="Glyco_hydro_b"/>
</dbReference>
<dbReference type="Gene3D" id="1.50.10.10">
    <property type="match status" value="1"/>
</dbReference>
<comment type="caution">
    <text evidence="4">The sequence shown here is derived from an EMBL/GenBank/DDBJ whole genome shotgun (WGS) entry which is preliminary data.</text>
</comment>
<keyword evidence="5" id="KW-1185">Reference proteome</keyword>
<name>D6TSI8_KTERA</name>
<dbReference type="Pfam" id="PF22124">
    <property type="entry name" value="Glyco_hydro_95_cat"/>
    <property type="match status" value="1"/>
</dbReference>
<accession>D6TSI8</accession>
<feature type="domain" description="Alpha fucosidase A-like C-terminal" evidence="2">
    <location>
        <begin position="710"/>
        <end position="806"/>
    </location>
</feature>
<evidence type="ECO:0000259" key="2">
    <source>
        <dbReference type="Pfam" id="PF21307"/>
    </source>
</evidence>
<dbReference type="GO" id="GO:0004560">
    <property type="term" value="F:alpha-L-fucosidase activity"/>
    <property type="evidence" value="ECO:0007669"/>
    <property type="project" value="UniProtKB-EC"/>
</dbReference>
<dbReference type="FunFam" id="1.50.10.10:FF:000028">
    <property type="entry name" value="Alpha-L-fucosidase 2"/>
    <property type="match status" value="1"/>
</dbReference>
<dbReference type="RefSeq" id="WP_007914066.1">
    <property type="nucleotide sequence ID" value="NZ_ADVG01000003.1"/>
</dbReference>
<dbReference type="eggNOG" id="COG1554">
    <property type="taxonomic scope" value="Bacteria"/>
</dbReference>
<evidence type="ECO:0000259" key="3">
    <source>
        <dbReference type="Pfam" id="PF22124"/>
    </source>
</evidence>
<dbReference type="PANTHER" id="PTHR31084:SF0">
    <property type="entry name" value="ALPHA-L-FUCOSIDASE 2"/>
    <property type="match status" value="1"/>
</dbReference>
<dbReference type="InterPro" id="IPR054363">
    <property type="entry name" value="GH95_cat"/>
</dbReference>
<evidence type="ECO:0000259" key="1">
    <source>
        <dbReference type="Pfam" id="PF14498"/>
    </source>
</evidence>
<evidence type="ECO:0000313" key="4">
    <source>
        <dbReference type="EMBL" id="EFH83389.1"/>
    </source>
</evidence>
<dbReference type="InterPro" id="IPR012341">
    <property type="entry name" value="6hp_glycosidase-like_sf"/>
</dbReference>
<dbReference type="Gene3D" id="2.60.40.1180">
    <property type="entry name" value="Golgi alpha-mannosidase II"/>
    <property type="match status" value="1"/>
</dbReference>
<keyword evidence="4" id="KW-0378">Hydrolase</keyword>
<dbReference type="Pfam" id="PF21307">
    <property type="entry name" value="Glyco_hydro_95_C"/>
    <property type="match status" value="1"/>
</dbReference>
<feature type="domain" description="Glycosyl hydrolase family 95 N-terminal" evidence="1">
    <location>
        <begin position="18"/>
        <end position="268"/>
    </location>
</feature>
<dbReference type="InterPro" id="IPR049053">
    <property type="entry name" value="AFCA-like_C"/>
</dbReference>
<dbReference type="OrthoDB" id="9802600at2"/>
<dbReference type="GO" id="GO:0005975">
    <property type="term" value="P:carbohydrate metabolic process"/>
    <property type="evidence" value="ECO:0007669"/>
    <property type="project" value="InterPro"/>
</dbReference>